<feature type="non-terminal residue" evidence="1">
    <location>
        <position position="140"/>
    </location>
</feature>
<name>A0ABV5LMP9_9ACTN</name>
<sequence length="140" mass="15321">MTRANRPALPVAFADDPDFATWAAGHGVIQHDAVTIERIAQLLTRHAAEPARRRAWLRRLAAADRLACMGMWLVAHMTYARRVRMDGEPLTAEDFKPTPEGHTGGALNMVPAYVGYLAANAMSDLTRSWLMGQGHCVAAV</sequence>
<dbReference type="Proteomes" id="UP001589753">
    <property type="component" value="Unassembled WGS sequence"/>
</dbReference>
<dbReference type="PANTHER" id="PTHR31273:SF0">
    <property type="entry name" value="PHOSPHOKETOLASE-RELATED"/>
    <property type="match status" value="1"/>
</dbReference>
<protein>
    <recommendedName>
        <fullName evidence="3">Xylulose 5-phosphate 3-epimerase</fullName>
    </recommendedName>
</protein>
<reference evidence="1 2" key="1">
    <citation type="submission" date="2024-09" db="EMBL/GenBank/DDBJ databases">
        <authorList>
            <person name="Sun Q."/>
            <person name="Mori K."/>
        </authorList>
    </citation>
    <scope>NUCLEOTIDE SEQUENCE [LARGE SCALE GENOMIC DNA]</scope>
    <source>
        <strain evidence="1 2">JCM 9767</strain>
    </source>
</reference>
<gene>
    <name evidence="1" type="ORF">ACFFUA_38155</name>
</gene>
<dbReference type="Gene3D" id="3.40.50.970">
    <property type="match status" value="1"/>
</dbReference>
<evidence type="ECO:0000313" key="1">
    <source>
        <dbReference type="EMBL" id="MFB9353153.1"/>
    </source>
</evidence>
<comment type="caution">
    <text evidence="1">The sequence shown here is derived from an EMBL/GenBank/DDBJ whole genome shotgun (WGS) entry which is preliminary data.</text>
</comment>
<accession>A0ABV5LMP9</accession>
<dbReference type="InterPro" id="IPR005593">
    <property type="entry name" value="Xul5P/Fru6P_PKetolase"/>
</dbReference>
<keyword evidence="2" id="KW-1185">Reference proteome</keyword>
<organism evidence="1 2">
    <name type="scientific">Streptomyces heliomycini</name>
    <dbReference type="NCBI Taxonomy" id="284032"/>
    <lineage>
        <taxon>Bacteria</taxon>
        <taxon>Bacillati</taxon>
        <taxon>Actinomycetota</taxon>
        <taxon>Actinomycetes</taxon>
        <taxon>Kitasatosporales</taxon>
        <taxon>Streptomycetaceae</taxon>
        <taxon>Streptomyces</taxon>
    </lineage>
</organism>
<proteinExistence type="predicted"/>
<dbReference type="EMBL" id="JBHMDI010000381">
    <property type="protein sequence ID" value="MFB9353153.1"/>
    <property type="molecule type" value="Genomic_DNA"/>
</dbReference>
<dbReference type="PANTHER" id="PTHR31273">
    <property type="entry name" value="PHOSPHOKETOLASE-RELATED"/>
    <property type="match status" value="1"/>
</dbReference>
<evidence type="ECO:0000313" key="2">
    <source>
        <dbReference type="Proteomes" id="UP001589753"/>
    </source>
</evidence>
<evidence type="ECO:0008006" key="3">
    <source>
        <dbReference type="Google" id="ProtNLM"/>
    </source>
</evidence>